<dbReference type="Proteomes" id="UP000225706">
    <property type="component" value="Unassembled WGS sequence"/>
</dbReference>
<organism evidence="1 2">
    <name type="scientific">Stylophora pistillata</name>
    <name type="common">Smooth cauliflower coral</name>
    <dbReference type="NCBI Taxonomy" id="50429"/>
    <lineage>
        <taxon>Eukaryota</taxon>
        <taxon>Metazoa</taxon>
        <taxon>Cnidaria</taxon>
        <taxon>Anthozoa</taxon>
        <taxon>Hexacorallia</taxon>
        <taxon>Scleractinia</taxon>
        <taxon>Astrocoeniina</taxon>
        <taxon>Pocilloporidae</taxon>
        <taxon>Stylophora</taxon>
    </lineage>
</organism>
<dbReference type="AlphaFoldDB" id="A0A2B4S000"/>
<evidence type="ECO:0000313" key="1">
    <source>
        <dbReference type="EMBL" id="PFX21822.1"/>
    </source>
</evidence>
<dbReference type="PANTHER" id="PTHR31511">
    <property type="entry name" value="PROTEIN CBG23764"/>
    <property type="match status" value="1"/>
</dbReference>
<dbReference type="EMBL" id="LSMT01000261">
    <property type="protein sequence ID" value="PFX21822.1"/>
    <property type="molecule type" value="Genomic_DNA"/>
</dbReference>
<dbReference type="InterPro" id="IPR023211">
    <property type="entry name" value="DNA_pol_palm_dom_sf"/>
</dbReference>
<dbReference type="OrthoDB" id="408971at2759"/>
<comment type="caution">
    <text evidence="1">The sequence shown here is derived from an EMBL/GenBank/DDBJ whole genome shotgun (WGS) entry which is preliminary data.</text>
</comment>
<gene>
    <name evidence="1" type="ORF">AWC38_SpisGene13681</name>
</gene>
<dbReference type="PANTHER" id="PTHR31511:SF12">
    <property type="entry name" value="RHO TERMINATION FACTOR N-TERMINAL DOMAIN-CONTAINING PROTEIN"/>
    <property type="match status" value="1"/>
</dbReference>
<evidence type="ECO:0000313" key="2">
    <source>
        <dbReference type="Proteomes" id="UP000225706"/>
    </source>
</evidence>
<dbReference type="Gene3D" id="3.40.50.300">
    <property type="entry name" value="P-loop containing nucleotide triphosphate hydrolases"/>
    <property type="match status" value="1"/>
</dbReference>
<dbReference type="SUPFAM" id="SSF56672">
    <property type="entry name" value="DNA/RNA polymerases"/>
    <property type="match status" value="1"/>
</dbReference>
<accession>A0A2B4S000</accession>
<dbReference type="STRING" id="50429.A0A2B4S000"/>
<dbReference type="Gene3D" id="3.90.1600.10">
    <property type="entry name" value="Palm domain of DNA polymerase"/>
    <property type="match status" value="1"/>
</dbReference>
<dbReference type="InterPro" id="IPR027417">
    <property type="entry name" value="P-loop_NTPase"/>
</dbReference>
<name>A0A2B4S000_STYPI</name>
<dbReference type="InterPro" id="IPR043502">
    <property type="entry name" value="DNA/RNA_pol_sf"/>
</dbReference>
<keyword evidence="2" id="KW-1185">Reference proteome</keyword>
<protein>
    <submittedName>
        <fullName evidence="1">Uncharacterized protein</fullName>
    </submittedName>
</protein>
<reference evidence="2" key="1">
    <citation type="journal article" date="2017" name="bioRxiv">
        <title>Comparative analysis of the genomes of Stylophora pistillata and Acropora digitifera provides evidence for extensive differences between species of corals.</title>
        <authorList>
            <person name="Voolstra C.R."/>
            <person name="Li Y."/>
            <person name="Liew Y.J."/>
            <person name="Baumgarten S."/>
            <person name="Zoccola D."/>
            <person name="Flot J.-F."/>
            <person name="Tambutte S."/>
            <person name="Allemand D."/>
            <person name="Aranda M."/>
        </authorList>
    </citation>
    <scope>NUCLEOTIDE SEQUENCE [LARGE SCALE GENOMIC DNA]</scope>
</reference>
<proteinExistence type="predicted"/>
<sequence>MGRTSIKFDKPVFCGMAILDLSKTLMYDFHYNYIKKKYGDKAKLLFTDTDSLMYEIETEDFYKDIAADVEEKFDTSNFPKDHISKIPTGCNKKVVGMMKDEAGGKIIEEFVGLRAKLYSYKILEDKEEKKWKGIKKTVIKSNITHEDYKKCLIRGKIQMRKMNLISFVYEGTNTLIILDDCAASKDVKQRTNELVNLAFSAGHKGISVWVLTQQMTNISKPFRENIAALVLFYTPSAKDMKATFDDYAAEPTSDSDHREQLAVLVASGRAKEMIGVSLTQDQVKRLCEKDVEKYFKRYEATISSKTCDAMVDTFLQLSCKALAYFLPVDEGKLMKDLNDDFIVKRELGMIAGSLSLKYGKYMAIASAALLTAKNVEVPLKPNVVNVEVESNCEEPEKELE</sequence>